<keyword evidence="1" id="KW-0934">Plastid</keyword>
<dbReference type="EMBL" id="MT117916">
    <property type="protein sequence ID" value="QJH88267.1"/>
    <property type="molecule type" value="Genomic_DNA"/>
</dbReference>
<keyword evidence="1" id="KW-0150">Chloroplast</keyword>
<gene>
    <name evidence="1" type="primary">orf623</name>
</gene>
<proteinExistence type="predicted"/>
<name>A0A6M3WWR7_PTELU</name>
<geneLocation type="chloroplast" evidence="1"/>
<evidence type="ECO:0000313" key="1">
    <source>
        <dbReference type="EMBL" id="QJH88267.1"/>
    </source>
</evidence>
<dbReference type="AlphaFoldDB" id="A0A6M3WWR7"/>
<organism evidence="1">
    <name type="scientific">Pterocladia lucida</name>
    <name type="common">Red seaweed</name>
    <name type="synonym">Fucus lucidus</name>
    <dbReference type="NCBI Taxonomy" id="31408"/>
    <lineage>
        <taxon>Eukaryota</taxon>
        <taxon>Rhodophyta</taxon>
        <taxon>Florideophyceae</taxon>
        <taxon>Rhodymeniophycidae</taxon>
        <taxon>Gelidiales</taxon>
        <taxon>Pterocladiaceae</taxon>
        <taxon>Pterocladia</taxon>
    </lineage>
</organism>
<sequence>MLVIFNNNMHLDCNKLAFNINMSLNFSSKKKIFFINKVYLEDYPLSFSKIKGIDKLIICRQKLYSYIYYSTYQNLYRLFYCLKLYGYFNNLKAFNISKNSNRYLFLDMEANPIIKSIKIEKYKTLLIPENVIFNLLKKQLGLPKNYNQINNSINSIQTWYKFNGFIWTDTKIVKQRVLSSISIKINEGIVKKVKIICLSHCTTNRKLIYSTDLLIKQELKISPGHPLNIYSLEKGIEKIKHNNTVSSFYYRVHKSTNGLYIVIKYHLPSSKEIQYSGDKLISNYYLFLSQYSYLSFLYVRCNIRYFDSFYNIYSPRLFSFPKILNHRKYFRDRNLYFKNLRIKNKKKMHIINYKKNNKIYNRIINKLKLTSTYHILHKLLVYIETKNLLNIDIETLEKLNFIYGIFSKMEFNFIRTNLSKVSRIYNQNSIWKTYLIHLSFRYKIAKAYIFKFFQGYYSLIMYTNLYTSVTNYYYNFYCLNQHLRIKYKHTISIPKISPYIKKSFFSLILNTSFFIGENKQSDIVYFNQQKKINLTLISIFNFEYNISIVKYTWLYLFINILKYNNLSSLTHNNHNLYYLNSHLGLGIQLDSFIERIPPIRLEYILNNTLHKVVHFYVHYIYNE</sequence>
<dbReference type="Gene3D" id="3.10.20.310">
    <property type="entry name" value="membrane protein fhac"/>
    <property type="match status" value="1"/>
</dbReference>
<reference evidence="1" key="1">
    <citation type="journal article" date="2020" name="J. Phycol.">
        <title>The Organelle Genomes in the Photosynthetic Red Algal Parasite Pterocladiophila hemisphaerica (Florideophyceae, Rhodophyta) Have Elevated Substitution Rates and Extreme Gene Loss in the Plastid Genome.</title>
        <authorList>
            <person name="Preuss M."/>
            <person name="Verbruggen H."/>
            <person name="Zuccarello G.C."/>
        </authorList>
    </citation>
    <scope>NUCLEOTIDE SEQUENCE</scope>
</reference>
<accession>A0A6M3WWR7</accession>
<protein>
    <submittedName>
        <fullName evidence="1">Uncharacterized protein</fullName>
    </submittedName>
</protein>